<protein>
    <recommendedName>
        <fullName evidence="4">VRR-NUC domain-containing protein</fullName>
    </recommendedName>
</protein>
<evidence type="ECO:0000313" key="6">
    <source>
        <dbReference type="Proteomes" id="UP000199182"/>
    </source>
</evidence>
<evidence type="ECO:0000259" key="4">
    <source>
        <dbReference type="SMART" id="SM00990"/>
    </source>
</evidence>
<reference evidence="5 6" key="1">
    <citation type="submission" date="2016-10" db="EMBL/GenBank/DDBJ databases">
        <authorList>
            <person name="de Groot N.N."/>
        </authorList>
    </citation>
    <scope>NUCLEOTIDE SEQUENCE [LARGE SCALE GENOMIC DNA]</scope>
    <source>
        <strain evidence="5 6">CGMCC 1.5012</strain>
    </source>
</reference>
<organism evidence="5 6">
    <name type="scientific">Acetanaerobacterium elongatum</name>
    <dbReference type="NCBI Taxonomy" id="258515"/>
    <lineage>
        <taxon>Bacteria</taxon>
        <taxon>Bacillati</taxon>
        <taxon>Bacillota</taxon>
        <taxon>Clostridia</taxon>
        <taxon>Eubacteriales</taxon>
        <taxon>Oscillospiraceae</taxon>
        <taxon>Acetanaerobacterium</taxon>
    </lineage>
</organism>
<keyword evidence="3" id="KW-0378">Hydrolase</keyword>
<accession>A0A1G9Y722</accession>
<dbReference type="GO" id="GO:0003676">
    <property type="term" value="F:nucleic acid binding"/>
    <property type="evidence" value="ECO:0007669"/>
    <property type="project" value="InterPro"/>
</dbReference>
<dbReference type="EMBL" id="FNID01000010">
    <property type="protein sequence ID" value="SDN04858.1"/>
    <property type="molecule type" value="Genomic_DNA"/>
</dbReference>
<dbReference type="Proteomes" id="UP000199182">
    <property type="component" value="Unassembled WGS sequence"/>
</dbReference>
<dbReference type="GO" id="GO:0016788">
    <property type="term" value="F:hydrolase activity, acting on ester bonds"/>
    <property type="evidence" value="ECO:0007669"/>
    <property type="project" value="InterPro"/>
</dbReference>
<feature type="domain" description="VRR-NUC" evidence="4">
    <location>
        <begin position="47"/>
        <end position="127"/>
    </location>
</feature>
<dbReference type="Gene3D" id="3.40.1350.10">
    <property type="match status" value="1"/>
</dbReference>
<evidence type="ECO:0000256" key="2">
    <source>
        <dbReference type="ARBA" id="ARBA00022722"/>
    </source>
</evidence>
<gene>
    <name evidence="5" type="ORF">SAMN05192585_11035</name>
</gene>
<keyword evidence="2" id="KW-0540">Nuclease</keyword>
<dbReference type="STRING" id="258515.SAMN05192585_11035"/>
<evidence type="ECO:0000256" key="3">
    <source>
        <dbReference type="ARBA" id="ARBA00022801"/>
    </source>
</evidence>
<evidence type="ECO:0000313" key="5">
    <source>
        <dbReference type="EMBL" id="SDN04858.1"/>
    </source>
</evidence>
<comment type="cofactor">
    <cofactor evidence="1">
        <name>Mg(2+)</name>
        <dbReference type="ChEBI" id="CHEBI:18420"/>
    </cofactor>
</comment>
<sequence>MDYGVTSIKVIYKKSLKTLKNKSKKSFRNDLRRGYPSFKSLMERENMREKAIEKKLVQAVKAAGGIAPKFTSPGFDGMPDRIILLPGGHMGFAEVKAPGEKPRPLQLARHRILRGLGFRVYVLDDERQIGGILDEIRTT</sequence>
<evidence type="ECO:0000256" key="1">
    <source>
        <dbReference type="ARBA" id="ARBA00001946"/>
    </source>
</evidence>
<keyword evidence="6" id="KW-1185">Reference proteome</keyword>
<dbReference type="GO" id="GO:0004518">
    <property type="term" value="F:nuclease activity"/>
    <property type="evidence" value="ECO:0007669"/>
    <property type="project" value="UniProtKB-KW"/>
</dbReference>
<dbReference type="SMART" id="SM00990">
    <property type="entry name" value="VRR_NUC"/>
    <property type="match status" value="1"/>
</dbReference>
<dbReference type="InterPro" id="IPR014883">
    <property type="entry name" value="VRR_NUC"/>
</dbReference>
<proteinExistence type="predicted"/>
<dbReference type="AlphaFoldDB" id="A0A1G9Y722"/>
<dbReference type="InterPro" id="IPR011856">
    <property type="entry name" value="tRNA_endonuc-like_dom_sf"/>
</dbReference>
<name>A0A1G9Y722_9FIRM</name>